<evidence type="ECO:0000313" key="2">
    <source>
        <dbReference type="EMBL" id="GGM42011.1"/>
    </source>
</evidence>
<keyword evidence="1" id="KW-0472">Membrane</keyword>
<feature type="transmembrane region" description="Helical" evidence="1">
    <location>
        <begin position="95"/>
        <end position="115"/>
    </location>
</feature>
<gene>
    <name evidence="2" type="ORF">GCM10010102_41880</name>
</gene>
<comment type="caution">
    <text evidence="2">The sequence shown here is derived from an EMBL/GenBank/DDBJ whole genome shotgun (WGS) entry which is preliminary data.</text>
</comment>
<reference evidence="2" key="1">
    <citation type="journal article" date="2014" name="Int. J. Syst. Evol. Microbiol.">
        <title>Complete genome sequence of Corynebacterium casei LMG S-19264T (=DSM 44701T), isolated from a smear-ripened cheese.</title>
        <authorList>
            <consortium name="US DOE Joint Genome Institute (JGI-PGF)"/>
            <person name="Walter F."/>
            <person name="Albersmeier A."/>
            <person name="Kalinowski J."/>
            <person name="Ruckert C."/>
        </authorList>
    </citation>
    <scope>NUCLEOTIDE SEQUENCE</scope>
    <source>
        <strain evidence="2">JCM 3051</strain>
    </source>
</reference>
<keyword evidence="1" id="KW-1133">Transmembrane helix</keyword>
<proteinExistence type="predicted"/>
<sequence length="132" mass="14585">MTDDVHTWTRSTPDRAPEARVPWPARVPAAVGAGLRSAGRWFAAWVRRLVANPFLWVGLVLGFGTSLLVWESVLLLGVVLWAVGAWVWSRRRTPVLVALGVGLVIGWLPMLFFFVTSLPHTMIGPPGVEYDL</sequence>
<dbReference type="AlphaFoldDB" id="A0A8H9GNV5"/>
<dbReference type="Proteomes" id="UP000655589">
    <property type="component" value="Unassembled WGS sequence"/>
</dbReference>
<keyword evidence="1" id="KW-0812">Transmembrane</keyword>
<dbReference type="RefSeq" id="WP_171103678.1">
    <property type="nucleotide sequence ID" value="NZ_BMPT01000023.1"/>
</dbReference>
<protein>
    <submittedName>
        <fullName evidence="2">Uncharacterized protein</fullName>
    </submittedName>
</protein>
<evidence type="ECO:0000313" key="3">
    <source>
        <dbReference type="Proteomes" id="UP000655589"/>
    </source>
</evidence>
<dbReference type="EMBL" id="BMPT01000023">
    <property type="protein sequence ID" value="GGM42011.1"/>
    <property type="molecule type" value="Genomic_DNA"/>
</dbReference>
<name>A0A8H9GNV5_9MICO</name>
<feature type="transmembrane region" description="Helical" evidence="1">
    <location>
        <begin position="54"/>
        <end position="83"/>
    </location>
</feature>
<organism evidence="2 3">
    <name type="scientific">Promicromonospora citrea</name>
    <dbReference type="NCBI Taxonomy" id="43677"/>
    <lineage>
        <taxon>Bacteria</taxon>
        <taxon>Bacillati</taxon>
        <taxon>Actinomycetota</taxon>
        <taxon>Actinomycetes</taxon>
        <taxon>Micrococcales</taxon>
        <taxon>Promicromonosporaceae</taxon>
        <taxon>Promicromonospora</taxon>
    </lineage>
</organism>
<evidence type="ECO:0000256" key="1">
    <source>
        <dbReference type="SAM" id="Phobius"/>
    </source>
</evidence>
<reference evidence="2" key="2">
    <citation type="submission" date="2020-09" db="EMBL/GenBank/DDBJ databases">
        <authorList>
            <person name="Sun Q."/>
            <person name="Ohkuma M."/>
        </authorList>
    </citation>
    <scope>NUCLEOTIDE SEQUENCE</scope>
    <source>
        <strain evidence="2">JCM 3051</strain>
    </source>
</reference>
<keyword evidence="3" id="KW-1185">Reference proteome</keyword>
<accession>A0A8H9GNV5</accession>